<feature type="region of interest" description="Disordered" evidence="1">
    <location>
        <begin position="1"/>
        <end position="45"/>
    </location>
</feature>
<dbReference type="Pfam" id="PF03765">
    <property type="entry name" value="CRAL_TRIO_N"/>
    <property type="match status" value="1"/>
</dbReference>
<dbReference type="InterPro" id="IPR052578">
    <property type="entry name" value="PI_Transfer_CRAL-TRIO"/>
</dbReference>
<dbReference type="SUPFAM" id="SSF46938">
    <property type="entry name" value="CRAL/TRIO N-terminal domain"/>
    <property type="match status" value="1"/>
</dbReference>
<evidence type="ECO:0000313" key="4">
    <source>
        <dbReference type="Proteomes" id="UP001562354"/>
    </source>
</evidence>
<dbReference type="Gene3D" id="3.40.525.10">
    <property type="entry name" value="CRAL-TRIO lipid binding domain"/>
    <property type="match status" value="1"/>
</dbReference>
<dbReference type="RefSeq" id="XP_069196251.1">
    <property type="nucleotide sequence ID" value="XM_069347166.1"/>
</dbReference>
<dbReference type="InterPro" id="IPR011074">
    <property type="entry name" value="CRAL/TRIO_N_dom"/>
</dbReference>
<organism evidence="3 4">
    <name type="scientific">Neodothiora populina</name>
    <dbReference type="NCBI Taxonomy" id="2781224"/>
    <lineage>
        <taxon>Eukaryota</taxon>
        <taxon>Fungi</taxon>
        <taxon>Dikarya</taxon>
        <taxon>Ascomycota</taxon>
        <taxon>Pezizomycotina</taxon>
        <taxon>Dothideomycetes</taxon>
        <taxon>Dothideomycetidae</taxon>
        <taxon>Dothideales</taxon>
        <taxon>Dothioraceae</taxon>
        <taxon>Neodothiora</taxon>
    </lineage>
</organism>
<evidence type="ECO:0000259" key="2">
    <source>
        <dbReference type="PROSITE" id="PS50191"/>
    </source>
</evidence>
<dbReference type="SUPFAM" id="SSF52087">
    <property type="entry name" value="CRAL/TRIO domain"/>
    <property type="match status" value="1"/>
</dbReference>
<feature type="compositionally biased region" description="Low complexity" evidence="1">
    <location>
        <begin position="1"/>
        <end position="13"/>
    </location>
</feature>
<dbReference type="PROSITE" id="PS50191">
    <property type="entry name" value="CRAL_TRIO"/>
    <property type="match status" value="1"/>
</dbReference>
<dbReference type="EMBL" id="JBFMKM010000018">
    <property type="protein sequence ID" value="KAL1296569.1"/>
    <property type="molecule type" value="Genomic_DNA"/>
</dbReference>
<feature type="compositionally biased region" description="Polar residues" evidence="1">
    <location>
        <begin position="15"/>
        <end position="34"/>
    </location>
</feature>
<dbReference type="CDD" id="cd00170">
    <property type="entry name" value="SEC14"/>
    <property type="match status" value="1"/>
</dbReference>
<evidence type="ECO:0000256" key="1">
    <source>
        <dbReference type="SAM" id="MobiDB-lite"/>
    </source>
</evidence>
<protein>
    <recommendedName>
        <fullName evidence="2">CRAL-TRIO domain-containing protein</fullName>
    </recommendedName>
</protein>
<keyword evidence="4" id="KW-1185">Reference proteome</keyword>
<dbReference type="InterPro" id="IPR036273">
    <property type="entry name" value="CRAL/TRIO_N_dom_sf"/>
</dbReference>
<gene>
    <name evidence="3" type="ORF">AAFC00_000067</name>
</gene>
<sequence length="375" mass="42115">MANVADAVPAPVDSVQDSRSSSKPASITSTQKQSPPTPEEYAPKGAVRTPILVPVPTCKPAIIAPLTADQQAKYSQVFATVSNWTTIPSTTDKHATNEPITDNERMFLTRECLLRYLRATKWKVPDALHRLQSTLSWRREYGADTFTADYISPENETGKQVVIGYDVNARPCLYLNPAKQNTKMSDRQIHHLSFMLDRVLDMLPPGQETTCLLINFKGAASGNVPSVAQARAVLNILQNHNPERLGRALISQLPWYVSTFFKLISPFIDPVTKEKMKFNEDLRKYVPPEQLWKESGGDLEFEYDHAKYWPALNAECDKRRAAYKQRWVEAGQKIGEYEEYLRGGDHKPLRDIVVEAEKATAAAEDGTPDIAQLKV</sequence>
<proteinExistence type="predicted"/>
<dbReference type="InterPro" id="IPR001251">
    <property type="entry name" value="CRAL-TRIO_dom"/>
</dbReference>
<dbReference type="GeneID" id="95973770"/>
<dbReference type="Pfam" id="PF00650">
    <property type="entry name" value="CRAL_TRIO"/>
    <property type="match status" value="1"/>
</dbReference>
<dbReference type="PANTHER" id="PTHR45824">
    <property type="entry name" value="GH16843P"/>
    <property type="match status" value="1"/>
</dbReference>
<evidence type="ECO:0000313" key="3">
    <source>
        <dbReference type="EMBL" id="KAL1296569.1"/>
    </source>
</evidence>
<comment type="caution">
    <text evidence="3">The sequence shown here is derived from an EMBL/GenBank/DDBJ whole genome shotgun (WGS) entry which is preliminary data.</text>
</comment>
<dbReference type="SMART" id="SM01100">
    <property type="entry name" value="CRAL_TRIO_N"/>
    <property type="match status" value="1"/>
</dbReference>
<dbReference type="PANTHER" id="PTHR45824:SF29">
    <property type="entry name" value="GH16843P"/>
    <property type="match status" value="1"/>
</dbReference>
<dbReference type="InterPro" id="IPR036865">
    <property type="entry name" value="CRAL-TRIO_dom_sf"/>
</dbReference>
<accession>A0ABR3P1M5</accession>
<feature type="domain" description="CRAL-TRIO" evidence="2">
    <location>
        <begin position="150"/>
        <end position="303"/>
    </location>
</feature>
<dbReference type="Proteomes" id="UP001562354">
    <property type="component" value="Unassembled WGS sequence"/>
</dbReference>
<reference evidence="3 4" key="1">
    <citation type="submission" date="2024-07" db="EMBL/GenBank/DDBJ databases">
        <title>Draft sequence of the Neodothiora populina.</title>
        <authorList>
            <person name="Drown D.D."/>
            <person name="Schuette U.S."/>
            <person name="Buechlein A.B."/>
            <person name="Rusch D.R."/>
            <person name="Winton L.W."/>
            <person name="Adams G.A."/>
        </authorList>
    </citation>
    <scope>NUCLEOTIDE SEQUENCE [LARGE SCALE GENOMIC DNA]</scope>
    <source>
        <strain evidence="3 4">CPC 39397</strain>
    </source>
</reference>
<dbReference type="SMART" id="SM00516">
    <property type="entry name" value="SEC14"/>
    <property type="match status" value="1"/>
</dbReference>
<name>A0ABR3P1M5_9PEZI</name>